<dbReference type="GO" id="GO:0006313">
    <property type="term" value="P:DNA transposition"/>
    <property type="evidence" value="ECO:0007669"/>
    <property type="project" value="InterPro"/>
</dbReference>
<dbReference type="PANTHER" id="PTHR34322:SF2">
    <property type="entry name" value="TRANSPOSASE IS200-LIKE DOMAIN-CONTAINING PROTEIN"/>
    <property type="match status" value="1"/>
</dbReference>
<dbReference type="AlphaFoldDB" id="A0A0C2BUV2"/>
<dbReference type="SMART" id="SM01321">
    <property type="entry name" value="Y1_Tnp"/>
    <property type="match status" value="1"/>
</dbReference>
<dbReference type="GO" id="GO:0003677">
    <property type="term" value="F:DNA binding"/>
    <property type="evidence" value="ECO:0007669"/>
    <property type="project" value="InterPro"/>
</dbReference>
<name>A0A0C2BUV2_9BURK</name>
<dbReference type="GO" id="GO:0004803">
    <property type="term" value="F:transposase activity"/>
    <property type="evidence" value="ECO:0007669"/>
    <property type="project" value="InterPro"/>
</dbReference>
<evidence type="ECO:0000313" key="2">
    <source>
        <dbReference type="EMBL" id="KIF81806.1"/>
    </source>
</evidence>
<dbReference type="STRING" id="709839.TSA66_14995"/>
<dbReference type="Gene3D" id="3.30.70.1290">
    <property type="entry name" value="Transposase IS200-like"/>
    <property type="match status" value="1"/>
</dbReference>
<dbReference type="OrthoDB" id="9814067at2"/>
<dbReference type="SUPFAM" id="SSF143422">
    <property type="entry name" value="Transposase IS200-like"/>
    <property type="match status" value="1"/>
</dbReference>
<accession>A0A0C2BUV2</accession>
<dbReference type="Proteomes" id="UP000031572">
    <property type="component" value="Unassembled WGS sequence"/>
</dbReference>
<reference evidence="2 3" key="1">
    <citation type="submission" date="2014-12" db="EMBL/GenBank/DDBJ databases">
        <title>Denitrispirillum autotrophicum gen. nov., sp. nov., Denitrifying, Facultatively Autotrophic Bacteria Isolated from Rice Paddy Soil.</title>
        <authorList>
            <person name="Ishii S."/>
            <person name="Ashida N."/>
            <person name="Ohno H."/>
            <person name="Otsuka S."/>
            <person name="Yokota A."/>
            <person name="Senoo K."/>
        </authorList>
    </citation>
    <scope>NUCLEOTIDE SEQUENCE [LARGE SCALE GENOMIC DNA]</scope>
    <source>
        <strain evidence="2 3">TSA66</strain>
    </source>
</reference>
<feature type="domain" description="Transposase IS200-like" evidence="1">
    <location>
        <begin position="9"/>
        <end position="124"/>
    </location>
</feature>
<dbReference type="RefSeq" id="WP_040042629.1">
    <property type="nucleotide sequence ID" value="NZ_JWJG01000028.1"/>
</dbReference>
<comment type="caution">
    <text evidence="2">The sequence shown here is derived from an EMBL/GenBank/DDBJ whole genome shotgun (WGS) entry which is preliminary data.</text>
</comment>
<dbReference type="InterPro" id="IPR002686">
    <property type="entry name" value="Transposase_17"/>
</dbReference>
<evidence type="ECO:0000313" key="3">
    <source>
        <dbReference type="Proteomes" id="UP000031572"/>
    </source>
</evidence>
<proteinExistence type="predicted"/>
<evidence type="ECO:0000259" key="1">
    <source>
        <dbReference type="SMART" id="SM01321"/>
    </source>
</evidence>
<sequence length="231" mass="26608">MARLPRYFVQGVPLHIILRGNNREPIFGNDEDCGFFKESLLDAASRHRLAIHAYVFMTNHVHLLASPDSEESAPKTMQSVGRRYVQYFNHRYKRSGTLWEGRYRATAVDAENYLFECMRYIELNPVRAGMVAHPRDYPWSSYRANAEGGADPLHSPHALFRSLAEDERERRAAYRELVKAPMDTQLLDVIRNATNKGWVLGQGHFQEKIARLAERRAMPLAKGRPKRTAAR</sequence>
<dbReference type="NCBIfam" id="NF047646">
    <property type="entry name" value="REP_Tyr_transpos"/>
    <property type="match status" value="1"/>
</dbReference>
<dbReference type="PANTHER" id="PTHR34322">
    <property type="entry name" value="TRANSPOSASE, Y1_TNP DOMAIN-CONTAINING"/>
    <property type="match status" value="1"/>
</dbReference>
<keyword evidence="3" id="KW-1185">Reference proteome</keyword>
<organism evidence="2 3">
    <name type="scientific">Noviherbaspirillum autotrophicum</name>
    <dbReference type="NCBI Taxonomy" id="709839"/>
    <lineage>
        <taxon>Bacteria</taxon>
        <taxon>Pseudomonadati</taxon>
        <taxon>Pseudomonadota</taxon>
        <taxon>Betaproteobacteria</taxon>
        <taxon>Burkholderiales</taxon>
        <taxon>Oxalobacteraceae</taxon>
        <taxon>Noviherbaspirillum</taxon>
    </lineage>
</organism>
<protein>
    <submittedName>
        <fullName evidence="2">Transposase</fullName>
    </submittedName>
</protein>
<dbReference type="InterPro" id="IPR036515">
    <property type="entry name" value="Transposase_17_sf"/>
</dbReference>
<dbReference type="Pfam" id="PF01797">
    <property type="entry name" value="Y1_Tnp"/>
    <property type="match status" value="1"/>
</dbReference>
<gene>
    <name evidence="2" type="ORF">TSA66_14995</name>
</gene>
<dbReference type="EMBL" id="JWJG01000028">
    <property type="protein sequence ID" value="KIF81806.1"/>
    <property type="molecule type" value="Genomic_DNA"/>
</dbReference>